<dbReference type="RefSeq" id="WP_189039411.1">
    <property type="nucleotide sequence ID" value="NZ_BMMP01000019.1"/>
</dbReference>
<organism evidence="2 3">
    <name type="scientific">Streptomyces daqingensis</name>
    <dbReference type="NCBI Taxonomy" id="1472640"/>
    <lineage>
        <taxon>Bacteria</taxon>
        <taxon>Bacillati</taxon>
        <taxon>Actinomycetota</taxon>
        <taxon>Actinomycetes</taxon>
        <taxon>Kitasatosporales</taxon>
        <taxon>Streptomycetaceae</taxon>
        <taxon>Streptomyces</taxon>
    </lineage>
</organism>
<proteinExistence type="predicted"/>
<protein>
    <recommendedName>
        <fullName evidence="4">Secreted protein</fullName>
    </recommendedName>
</protein>
<dbReference type="EMBL" id="BMMP01000019">
    <property type="protein sequence ID" value="GGO56293.1"/>
    <property type="molecule type" value="Genomic_DNA"/>
</dbReference>
<sequence length="158" mass="16549">MRRIRAFLMVAAVTAAAGTMFAGSAQAAPERVTGANCDALYRTHKDDGYFRAFDAVDCRELLGAASGNDSNWVDGTGPFTGSDNDKATSVLNTGTYAGGVNNVLLYQGAQGGSNGVGCLAHGELYVDDLRDNTFTGGANANNKISRHVWSSSCTNPWT</sequence>
<name>A0ABQ2MRV3_9ACTN</name>
<evidence type="ECO:0000313" key="2">
    <source>
        <dbReference type="EMBL" id="GGO56293.1"/>
    </source>
</evidence>
<dbReference type="Proteomes" id="UP000631535">
    <property type="component" value="Unassembled WGS sequence"/>
</dbReference>
<keyword evidence="1" id="KW-0732">Signal</keyword>
<evidence type="ECO:0008006" key="4">
    <source>
        <dbReference type="Google" id="ProtNLM"/>
    </source>
</evidence>
<evidence type="ECO:0000256" key="1">
    <source>
        <dbReference type="SAM" id="SignalP"/>
    </source>
</evidence>
<evidence type="ECO:0000313" key="3">
    <source>
        <dbReference type="Proteomes" id="UP000631535"/>
    </source>
</evidence>
<comment type="caution">
    <text evidence="2">The sequence shown here is derived from an EMBL/GenBank/DDBJ whole genome shotgun (WGS) entry which is preliminary data.</text>
</comment>
<reference evidence="3" key="1">
    <citation type="journal article" date="2019" name="Int. J. Syst. Evol. Microbiol.">
        <title>The Global Catalogue of Microorganisms (GCM) 10K type strain sequencing project: providing services to taxonomists for standard genome sequencing and annotation.</title>
        <authorList>
            <consortium name="The Broad Institute Genomics Platform"/>
            <consortium name="The Broad Institute Genome Sequencing Center for Infectious Disease"/>
            <person name="Wu L."/>
            <person name="Ma J."/>
        </authorList>
    </citation>
    <scope>NUCLEOTIDE SEQUENCE [LARGE SCALE GENOMIC DNA]</scope>
    <source>
        <strain evidence="3">CGMCC 4.7178</strain>
    </source>
</reference>
<gene>
    <name evidence="2" type="ORF">GCM10012287_49550</name>
</gene>
<keyword evidence="3" id="KW-1185">Reference proteome</keyword>
<feature type="signal peptide" evidence="1">
    <location>
        <begin position="1"/>
        <end position="27"/>
    </location>
</feature>
<feature type="chain" id="PRO_5046652202" description="Secreted protein" evidence="1">
    <location>
        <begin position="28"/>
        <end position="158"/>
    </location>
</feature>
<accession>A0ABQ2MRV3</accession>